<dbReference type="RefSeq" id="WP_183357945.1">
    <property type="nucleotide sequence ID" value="NZ_BAABKR010000001.1"/>
</dbReference>
<evidence type="ECO:0000256" key="1">
    <source>
        <dbReference type="SAM" id="MobiDB-lite"/>
    </source>
</evidence>
<proteinExistence type="predicted"/>
<feature type="region of interest" description="Disordered" evidence="1">
    <location>
        <begin position="246"/>
        <end position="307"/>
    </location>
</feature>
<evidence type="ECO:0000313" key="4">
    <source>
        <dbReference type="Proteomes" id="UP000547528"/>
    </source>
</evidence>
<evidence type="ECO:0000256" key="2">
    <source>
        <dbReference type="SAM" id="SignalP"/>
    </source>
</evidence>
<dbReference type="Gene3D" id="3.40.1000.70">
    <property type="entry name" value="PknH-like extracellular domain"/>
    <property type="match status" value="1"/>
</dbReference>
<protein>
    <submittedName>
        <fullName evidence="3">Uncharacterized protein</fullName>
    </submittedName>
</protein>
<feature type="region of interest" description="Disordered" evidence="1">
    <location>
        <begin position="29"/>
        <end position="66"/>
    </location>
</feature>
<dbReference type="AlphaFoldDB" id="A0A7W5XZJ2"/>
<dbReference type="PROSITE" id="PS51257">
    <property type="entry name" value="PROKAR_LIPOPROTEIN"/>
    <property type="match status" value="1"/>
</dbReference>
<name>A0A7W5XZJ2_9MICC</name>
<feature type="signal peptide" evidence="2">
    <location>
        <begin position="1"/>
        <end position="25"/>
    </location>
</feature>
<accession>A0A7W5XZJ2</accession>
<dbReference type="EMBL" id="JACIBT010000002">
    <property type="protein sequence ID" value="MBB3667521.1"/>
    <property type="molecule type" value="Genomic_DNA"/>
</dbReference>
<dbReference type="Proteomes" id="UP000547528">
    <property type="component" value="Unassembled WGS sequence"/>
</dbReference>
<feature type="compositionally biased region" description="Acidic residues" evidence="1">
    <location>
        <begin position="262"/>
        <end position="299"/>
    </location>
</feature>
<dbReference type="InterPro" id="IPR038232">
    <property type="entry name" value="PknH-like_Extracell_sf"/>
</dbReference>
<feature type="chain" id="PRO_5039674917" evidence="2">
    <location>
        <begin position="26"/>
        <end position="307"/>
    </location>
</feature>
<sequence>MKSGTSARTLVASSSAMTLALVLSACGTTVEEDDPGSSGGGSVEGSMDQVQVTAPQPAGDQHSHDRMREALEDSIDGAEITDTDDWWGSLRDLNRELQKLRVEPAQCKSFVTSSALPVPSGALTAIAQHEQRQTAVYSFEDPDEAQTYANQEAEGAQKCDGHTVTRELDDEQIETETALDEVEVRSGAEDALAVSHAMEAADETQRGLTVLLRYGSTVVVNAATLDEPLDEEPREELAVDLEAQAAAVLSTLTGEEVTAPEPEPEDDEGDAENGDDGADSGNDDEGGDSGEDQGGDSGEDQGSAAEG</sequence>
<keyword evidence="2" id="KW-0732">Signal</keyword>
<evidence type="ECO:0000313" key="3">
    <source>
        <dbReference type="EMBL" id="MBB3667521.1"/>
    </source>
</evidence>
<reference evidence="3 4" key="1">
    <citation type="submission" date="2020-08" db="EMBL/GenBank/DDBJ databases">
        <title>Sequencing the genomes of 1000 actinobacteria strains.</title>
        <authorList>
            <person name="Klenk H.-P."/>
        </authorList>
    </citation>
    <scope>NUCLEOTIDE SEQUENCE [LARGE SCALE GENOMIC DNA]</scope>
    <source>
        <strain evidence="3 4">DSM 28238</strain>
    </source>
</reference>
<organism evidence="3 4">
    <name type="scientific">Garicola koreensis</name>
    <dbReference type="NCBI Taxonomy" id="1262554"/>
    <lineage>
        <taxon>Bacteria</taxon>
        <taxon>Bacillati</taxon>
        <taxon>Actinomycetota</taxon>
        <taxon>Actinomycetes</taxon>
        <taxon>Micrococcales</taxon>
        <taxon>Micrococcaceae</taxon>
        <taxon>Garicola</taxon>
    </lineage>
</organism>
<comment type="caution">
    <text evidence="3">The sequence shown here is derived from an EMBL/GenBank/DDBJ whole genome shotgun (WGS) entry which is preliminary data.</text>
</comment>
<keyword evidence="4" id="KW-1185">Reference proteome</keyword>
<gene>
    <name evidence="3" type="ORF">FHX47_001140</name>
</gene>